<dbReference type="AlphaFoldDB" id="A0A7D5KAR7"/>
<evidence type="ECO:0000313" key="2">
    <source>
        <dbReference type="Proteomes" id="UP000509750"/>
    </source>
</evidence>
<proteinExistence type="predicted"/>
<dbReference type="EMBL" id="CP058532">
    <property type="protein sequence ID" value="QLG30094.1"/>
    <property type="molecule type" value="Genomic_DNA"/>
</dbReference>
<protein>
    <submittedName>
        <fullName evidence="1">Uncharacterized protein</fullName>
    </submittedName>
</protein>
<accession>A0A7D5KAR7</accession>
<name>A0A7D5KAR7_9EURY</name>
<geneLocation type="plasmid" evidence="1 2">
    <name>unnamed3</name>
</geneLocation>
<dbReference type="GeneID" id="56031395"/>
<sequence length="60" mass="6903">MSKLFGPVLVRWEGPGGDVRTREFVHHSLSPGWIVGYDKNENPVKKIPRNRVYEVEVLGR</sequence>
<keyword evidence="2" id="KW-1185">Reference proteome</keyword>
<dbReference type="KEGG" id="halg:HUG10_21140"/>
<reference evidence="1 2" key="1">
    <citation type="submission" date="2020-07" db="EMBL/GenBank/DDBJ databases">
        <title>Gai3-2, isolated from salt lake.</title>
        <authorList>
            <person name="Cui H."/>
            <person name="Shi X."/>
        </authorList>
    </citation>
    <scope>NUCLEOTIDE SEQUENCE [LARGE SCALE GENOMIC DNA]</scope>
    <source>
        <strain evidence="1 2">Gai3-2</strain>
        <plasmid evidence="1 2">unnamed3</plasmid>
    </source>
</reference>
<organism evidence="1 2">
    <name type="scientific">Halorarum halophilum</name>
    <dbReference type="NCBI Taxonomy" id="2743090"/>
    <lineage>
        <taxon>Archaea</taxon>
        <taxon>Methanobacteriati</taxon>
        <taxon>Methanobacteriota</taxon>
        <taxon>Stenosarchaea group</taxon>
        <taxon>Halobacteria</taxon>
        <taxon>Halobacteriales</taxon>
        <taxon>Haloferacaceae</taxon>
        <taxon>Halorarum</taxon>
    </lineage>
</organism>
<dbReference type="RefSeq" id="WP_179171668.1">
    <property type="nucleotide sequence ID" value="NZ_CP058532.1"/>
</dbReference>
<keyword evidence="1" id="KW-0614">Plasmid</keyword>
<gene>
    <name evidence="1" type="ORF">HUG10_21140</name>
</gene>
<dbReference type="Proteomes" id="UP000509750">
    <property type="component" value="Plasmid unnamed3"/>
</dbReference>
<evidence type="ECO:0000313" key="1">
    <source>
        <dbReference type="EMBL" id="QLG30094.1"/>
    </source>
</evidence>